<reference evidence="2" key="1">
    <citation type="submission" date="2024-02" db="EMBL/GenBank/DDBJ databases">
        <title>Sediminibacterium planktonica sp. nov. and Sediminibacterium longus sp. nov., isolated from surface lake and river water.</title>
        <authorList>
            <person name="Watanabe K."/>
            <person name="Takemine S."/>
            <person name="Ishii Y."/>
            <person name="Ogata Y."/>
            <person name="Shindo C."/>
            <person name="Suda W."/>
        </authorList>
    </citation>
    <scope>NUCLEOTIDE SEQUENCE</scope>
    <source>
        <strain evidence="2">KACHI17</strain>
    </source>
</reference>
<dbReference type="AlphaFoldDB" id="A0AAT9GK38"/>
<dbReference type="GO" id="GO:0016787">
    <property type="term" value="F:hydrolase activity"/>
    <property type="evidence" value="ECO:0007669"/>
    <property type="project" value="InterPro"/>
</dbReference>
<protein>
    <submittedName>
        <fullName evidence="2">DUF1080 domain-containing protein</fullName>
    </submittedName>
</protein>
<feature type="domain" description="3-keto-alpha-glucoside-1,2-lyase/3-keto-2-hydroxy-glucal hydratase" evidence="1">
    <location>
        <begin position="144"/>
        <end position="309"/>
    </location>
</feature>
<dbReference type="InterPro" id="IPR010496">
    <property type="entry name" value="AL/BT2_dom"/>
</dbReference>
<gene>
    <name evidence="2" type="ORF">KACHI17_19190</name>
</gene>
<organism evidence="2">
    <name type="scientific">Sediminibacterium sp. KACHI17</name>
    <dbReference type="NCBI Taxonomy" id="1751071"/>
    <lineage>
        <taxon>Bacteria</taxon>
        <taxon>Pseudomonadati</taxon>
        <taxon>Bacteroidota</taxon>
        <taxon>Chitinophagia</taxon>
        <taxon>Chitinophagales</taxon>
        <taxon>Chitinophagaceae</taxon>
        <taxon>Sediminibacterium</taxon>
    </lineage>
</organism>
<accession>A0AAT9GK38</accession>
<name>A0AAT9GK38_9BACT</name>
<evidence type="ECO:0000259" key="1">
    <source>
        <dbReference type="Pfam" id="PF06439"/>
    </source>
</evidence>
<evidence type="ECO:0000313" key="2">
    <source>
        <dbReference type="EMBL" id="BFG71038.1"/>
    </source>
</evidence>
<dbReference type="Pfam" id="PF06439">
    <property type="entry name" value="3keto-disac_hyd"/>
    <property type="match status" value="1"/>
</dbReference>
<sequence>MNRIFLLLIVTATFITVTAFSYKKTIMADNDVIGRWDLTVNMGDRIAPSWLEIKLSGIKTLVGQFVADGGSARPIAQVHVKEGKITFSIPPQWDRTDKDMVLEATFANDQLQGTIQASNGKTYTFTGVRAPSLKRTNAVVWGEPIALLNTKDLSGWHGQGKNNQWQNINGILTSAKSGTNLITDQAFADFKLHIEFRYPAGSNSGVYLRGRYEVQVEDNAGKEPSSTYFGGIYGFLTPNEMVAKAPGEWQTYDITLIGRRVTVVANGKAIIVDQIIPGITGGALDSKEGEPGPIMLQGDHGPIEYRNIILTPAK</sequence>
<dbReference type="Gene3D" id="2.60.120.560">
    <property type="entry name" value="Exo-inulinase, domain 1"/>
    <property type="match status" value="1"/>
</dbReference>
<dbReference type="EMBL" id="AP029612">
    <property type="protein sequence ID" value="BFG71038.1"/>
    <property type="molecule type" value="Genomic_DNA"/>
</dbReference>
<proteinExistence type="predicted"/>